<evidence type="ECO:0000313" key="2">
    <source>
        <dbReference type="Proteomes" id="UP001497472"/>
    </source>
</evidence>
<gene>
    <name evidence="1" type="ORF">LNINA_LOCUS13998</name>
</gene>
<organism evidence="1 2">
    <name type="scientific">Leptosia nina</name>
    <dbReference type="NCBI Taxonomy" id="320188"/>
    <lineage>
        <taxon>Eukaryota</taxon>
        <taxon>Metazoa</taxon>
        <taxon>Ecdysozoa</taxon>
        <taxon>Arthropoda</taxon>
        <taxon>Hexapoda</taxon>
        <taxon>Insecta</taxon>
        <taxon>Pterygota</taxon>
        <taxon>Neoptera</taxon>
        <taxon>Endopterygota</taxon>
        <taxon>Lepidoptera</taxon>
        <taxon>Glossata</taxon>
        <taxon>Ditrysia</taxon>
        <taxon>Papilionoidea</taxon>
        <taxon>Pieridae</taxon>
        <taxon>Pierinae</taxon>
        <taxon>Leptosia</taxon>
    </lineage>
</organism>
<evidence type="ECO:0000313" key="1">
    <source>
        <dbReference type="EMBL" id="CAK1555162.1"/>
    </source>
</evidence>
<sequence length="70" mass="7607">MREHIPIENSPSMRAAEASGVIQMTISPRLGYCISGFLLEKRKELAAVDRCLSICGNKPSPAALSRCETT</sequence>
<name>A0AAV1K2Q7_9NEOP</name>
<dbReference type="AlphaFoldDB" id="A0AAV1K2Q7"/>
<dbReference type="Proteomes" id="UP001497472">
    <property type="component" value="Unassembled WGS sequence"/>
</dbReference>
<comment type="caution">
    <text evidence="1">The sequence shown here is derived from an EMBL/GenBank/DDBJ whole genome shotgun (WGS) entry which is preliminary data.</text>
</comment>
<accession>A0AAV1K2Q7</accession>
<dbReference type="EMBL" id="CAVLEF010000280">
    <property type="protein sequence ID" value="CAK1555162.1"/>
    <property type="molecule type" value="Genomic_DNA"/>
</dbReference>
<reference evidence="1 2" key="1">
    <citation type="submission" date="2023-11" db="EMBL/GenBank/DDBJ databases">
        <authorList>
            <person name="Okamura Y."/>
        </authorList>
    </citation>
    <scope>NUCLEOTIDE SEQUENCE [LARGE SCALE GENOMIC DNA]</scope>
</reference>
<keyword evidence="2" id="KW-1185">Reference proteome</keyword>
<protein>
    <submittedName>
        <fullName evidence="1">Uncharacterized protein</fullName>
    </submittedName>
</protein>
<proteinExistence type="predicted"/>